<evidence type="ECO:0000256" key="6">
    <source>
        <dbReference type="SAM" id="MobiDB-lite"/>
    </source>
</evidence>
<evidence type="ECO:0000256" key="2">
    <source>
        <dbReference type="ARBA" id="ARBA00022692"/>
    </source>
</evidence>
<name>A0A067KUK9_JATCU</name>
<evidence type="ECO:0000313" key="9">
    <source>
        <dbReference type="Proteomes" id="UP000027138"/>
    </source>
</evidence>
<accession>A0A067KUK9</accession>
<feature type="region of interest" description="Disordered" evidence="6">
    <location>
        <begin position="17"/>
        <end position="42"/>
    </location>
</feature>
<evidence type="ECO:0000256" key="3">
    <source>
        <dbReference type="ARBA" id="ARBA00022989"/>
    </source>
</evidence>
<evidence type="ECO:0000256" key="1">
    <source>
        <dbReference type="ARBA" id="ARBA00004370"/>
    </source>
</evidence>
<evidence type="ECO:0000259" key="7">
    <source>
        <dbReference type="PROSITE" id="PS51775"/>
    </source>
</evidence>
<dbReference type="InterPro" id="IPR007656">
    <property type="entry name" value="GTD-bd"/>
</dbReference>
<dbReference type="PANTHER" id="PTHR31422:SF2">
    <property type="entry name" value="PROTEIN FLOURY 1-LIKE"/>
    <property type="match status" value="1"/>
</dbReference>
<keyword evidence="3" id="KW-1133">Transmembrane helix</keyword>
<dbReference type="EMBL" id="KK914463">
    <property type="protein sequence ID" value="KDP35965.1"/>
    <property type="molecule type" value="Genomic_DNA"/>
</dbReference>
<keyword evidence="9" id="KW-1185">Reference proteome</keyword>
<dbReference type="AlphaFoldDB" id="A0A067KUK9"/>
<evidence type="ECO:0000313" key="8">
    <source>
        <dbReference type="EMBL" id="KDP35965.1"/>
    </source>
</evidence>
<reference evidence="8 9" key="1">
    <citation type="journal article" date="2014" name="PLoS ONE">
        <title>Global Analysis of Gene Expression Profiles in Physic Nut (Jatropha curcas L.) Seedlings Exposed to Salt Stress.</title>
        <authorList>
            <person name="Zhang L."/>
            <person name="Zhang C."/>
            <person name="Wu P."/>
            <person name="Chen Y."/>
            <person name="Li M."/>
            <person name="Jiang H."/>
            <person name="Wu G."/>
        </authorList>
    </citation>
    <scope>NUCLEOTIDE SEQUENCE [LARGE SCALE GENOMIC DNA]</scope>
    <source>
        <strain evidence="9">cv. GZQX0401</strain>
        <tissue evidence="8">Young leaves</tissue>
    </source>
</reference>
<gene>
    <name evidence="8" type="ORF">JCGZ_09937</name>
</gene>
<dbReference type="PANTHER" id="PTHR31422">
    <property type="entry name" value="BNAANNG28530D PROTEIN"/>
    <property type="match status" value="1"/>
</dbReference>
<dbReference type="OrthoDB" id="1100010at2759"/>
<feature type="domain" description="GTD-binding" evidence="7">
    <location>
        <begin position="53"/>
        <end position="151"/>
    </location>
</feature>
<keyword evidence="5" id="KW-0175">Coiled coil</keyword>
<evidence type="ECO:0000256" key="4">
    <source>
        <dbReference type="ARBA" id="ARBA00023136"/>
    </source>
</evidence>
<proteinExistence type="predicted"/>
<keyword evidence="2" id="KW-0812">Transmembrane</keyword>
<dbReference type="STRING" id="180498.A0A067KUK9"/>
<evidence type="ECO:0000256" key="5">
    <source>
        <dbReference type="SAM" id="Coils"/>
    </source>
</evidence>
<organism evidence="8 9">
    <name type="scientific">Jatropha curcas</name>
    <name type="common">Barbados nut</name>
    <dbReference type="NCBI Taxonomy" id="180498"/>
    <lineage>
        <taxon>Eukaryota</taxon>
        <taxon>Viridiplantae</taxon>
        <taxon>Streptophyta</taxon>
        <taxon>Embryophyta</taxon>
        <taxon>Tracheophyta</taxon>
        <taxon>Spermatophyta</taxon>
        <taxon>Magnoliopsida</taxon>
        <taxon>eudicotyledons</taxon>
        <taxon>Gunneridae</taxon>
        <taxon>Pentapetalae</taxon>
        <taxon>rosids</taxon>
        <taxon>fabids</taxon>
        <taxon>Malpighiales</taxon>
        <taxon>Euphorbiaceae</taxon>
        <taxon>Crotonoideae</taxon>
        <taxon>Jatropheae</taxon>
        <taxon>Jatropha</taxon>
    </lineage>
</organism>
<dbReference type="Pfam" id="PF04576">
    <property type="entry name" value="Zein-binding"/>
    <property type="match status" value="1"/>
</dbReference>
<protein>
    <recommendedName>
        <fullName evidence="7">GTD-binding domain-containing protein</fullName>
    </recommendedName>
</protein>
<dbReference type="PROSITE" id="PS51775">
    <property type="entry name" value="GTD_BINDING"/>
    <property type="match status" value="1"/>
</dbReference>
<dbReference type="GO" id="GO:0016020">
    <property type="term" value="C:membrane"/>
    <property type="evidence" value="ECO:0007669"/>
    <property type="project" value="UniProtKB-SubCell"/>
</dbReference>
<comment type="subcellular location">
    <subcellularLocation>
        <location evidence="1">Membrane</location>
    </subcellularLocation>
</comment>
<keyword evidence="4" id="KW-0472">Membrane</keyword>
<dbReference type="Proteomes" id="UP000027138">
    <property type="component" value="Unassembled WGS sequence"/>
</dbReference>
<sequence>MISCECNSLEFLDNSKSGTKGNNLFTKKEPAKTNGDSTDDNEEVDNFVEDEEFDVKALKRLVKIERHRAEMAYAELEKERSASASAADEAMAMILRLQSEKSFLDIEANQYRRLAEQQREYDQEVIQLLQWIIMKYESEKASLEEKLELCEQKLKQCMDSDEVDEFERYDESILSLNVDSDMENGFEDVKTNSAEMDFSVS</sequence>
<feature type="coiled-coil region" evidence="5">
    <location>
        <begin position="104"/>
        <end position="160"/>
    </location>
</feature>
<dbReference type="GO" id="GO:0080115">
    <property type="term" value="F:myosin XI tail binding"/>
    <property type="evidence" value="ECO:0007669"/>
    <property type="project" value="UniProtKB-ARBA"/>
</dbReference>